<accession>Q0V457</accession>
<dbReference type="EMBL" id="CH445326">
    <property type="protein sequence ID" value="EAT90856.1"/>
    <property type="molecule type" value="Genomic_DNA"/>
</dbReference>
<dbReference type="KEGG" id="pno:SNOG_01207"/>
<organism evidence="1 2">
    <name type="scientific">Phaeosphaeria nodorum (strain SN15 / ATCC MYA-4574 / FGSC 10173)</name>
    <name type="common">Glume blotch fungus</name>
    <name type="synonym">Parastagonospora nodorum</name>
    <dbReference type="NCBI Taxonomy" id="321614"/>
    <lineage>
        <taxon>Eukaryota</taxon>
        <taxon>Fungi</taxon>
        <taxon>Dikarya</taxon>
        <taxon>Ascomycota</taxon>
        <taxon>Pezizomycotina</taxon>
        <taxon>Dothideomycetes</taxon>
        <taxon>Pleosporomycetidae</taxon>
        <taxon>Pleosporales</taxon>
        <taxon>Pleosporineae</taxon>
        <taxon>Phaeosphaeriaceae</taxon>
        <taxon>Parastagonospora</taxon>
    </lineage>
</organism>
<proteinExistence type="predicted"/>
<dbReference type="AlphaFoldDB" id="Q0V457"/>
<gene>
    <name evidence="1" type="ORF">SNOG_01207</name>
</gene>
<reference evidence="2" key="1">
    <citation type="journal article" date="2007" name="Plant Cell">
        <title>Dothideomycete-plant interactions illuminated by genome sequencing and EST analysis of the wheat pathogen Stagonospora nodorum.</title>
        <authorList>
            <person name="Hane J.K."/>
            <person name="Lowe R.G."/>
            <person name="Solomon P.S."/>
            <person name="Tan K.C."/>
            <person name="Schoch C.L."/>
            <person name="Spatafora J.W."/>
            <person name="Crous P.W."/>
            <person name="Kodira C."/>
            <person name="Birren B.W."/>
            <person name="Galagan J.E."/>
            <person name="Torriani S.F."/>
            <person name="McDonald B.A."/>
            <person name="Oliver R.P."/>
        </authorList>
    </citation>
    <scope>NUCLEOTIDE SEQUENCE [LARGE SCALE GENOMIC DNA]</scope>
    <source>
        <strain evidence="2">SN15 / ATCC MYA-4574 / FGSC 10173</strain>
    </source>
</reference>
<name>Q0V457_PHANO</name>
<dbReference type="InParanoid" id="Q0V457"/>
<evidence type="ECO:0000313" key="2">
    <source>
        <dbReference type="Proteomes" id="UP000001055"/>
    </source>
</evidence>
<sequence>MAVNYDDTLHKVPLRTTEQYLQTDATPPMNYREPF</sequence>
<evidence type="ECO:0000313" key="1">
    <source>
        <dbReference type="EMBL" id="EAT90856.1"/>
    </source>
</evidence>
<dbReference type="RefSeq" id="XP_001791861.1">
    <property type="nucleotide sequence ID" value="XM_001791809.1"/>
</dbReference>
<dbReference type="HOGENOM" id="CLU_3368697_0_0_1"/>
<dbReference type="Proteomes" id="UP000001055">
    <property type="component" value="Unassembled WGS sequence"/>
</dbReference>
<protein>
    <submittedName>
        <fullName evidence="1">Uncharacterized protein</fullName>
    </submittedName>
</protein>
<dbReference type="GeneID" id="5968706"/>